<comment type="caution">
    <text evidence="2">The sequence shown here is derived from an EMBL/GenBank/DDBJ whole genome shotgun (WGS) entry which is preliminary data.</text>
</comment>
<sequence>MATFDLPESQSVGDDLGLGMSGPTDNLTVQLDTREVWTSSEGVGWGNTQLGKGVWNTRDVRGNGGDGALVGKMVQQTTWRTIRRVDRT</sequence>
<protein>
    <submittedName>
        <fullName evidence="2">Uncharacterized protein</fullName>
    </submittedName>
</protein>
<proteinExistence type="predicted"/>
<keyword evidence="3" id="KW-1185">Reference proteome</keyword>
<name>A0A9P8Q933_WICPI</name>
<evidence type="ECO:0000313" key="3">
    <source>
        <dbReference type="Proteomes" id="UP000774326"/>
    </source>
</evidence>
<organism evidence="2 3">
    <name type="scientific">Wickerhamomyces pijperi</name>
    <name type="common">Yeast</name>
    <name type="synonym">Pichia pijperi</name>
    <dbReference type="NCBI Taxonomy" id="599730"/>
    <lineage>
        <taxon>Eukaryota</taxon>
        <taxon>Fungi</taxon>
        <taxon>Dikarya</taxon>
        <taxon>Ascomycota</taxon>
        <taxon>Saccharomycotina</taxon>
        <taxon>Saccharomycetes</taxon>
        <taxon>Phaffomycetales</taxon>
        <taxon>Wickerhamomycetaceae</taxon>
        <taxon>Wickerhamomyces</taxon>
    </lineage>
</organism>
<evidence type="ECO:0000256" key="1">
    <source>
        <dbReference type="SAM" id="MobiDB-lite"/>
    </source>
</evidence>
<dbReference type="EMBL" id="JAEUBG010001462">
    <property type="protein sequence ID" value="KAH3686323.1"/>
    <property type="molecule type" value="Genomic_DNA"/>
</dbReference>
<reference evidence="2" key="2">
    <citation type="submission" date="2021-01" db="EMBL/GenBank/DDBJ databases">
        <authorList>
            <person name="Schikora-Tamarit M.A."/>
        </authorList>
    </citation>
    <scope>NUCLEOTIDE SEQUENCE</scope>
    <source>
        <strain evidence="2">CBS2887</strain>
    </source>
</reference>
<accession>A0A9P8Q933</accession>
<gene>
    <name evidence="2" type="ORF">WICPIJ_002685</name>
</gene>
<feature type="region of interest" description="Disordered" evidence="1">
    <location>
        <begin position="1"/>
        <end position="24"/>
    </location>
</feature>
<dbReference type="Proteomes" id="UP000774326">
    <property type="component" value="Unassembled WGS sequence"/>
</dbReference>
<dbReference type="AlphaFoldDB" id="A0A9P8Q933"/>
<reference evidence="2" key="1">
    <citation type="journal article" date="2021" name="Open Biol.">
        <title>Shared evolutionary footprints suggest mitochondrial oxidative damage underlies multiple complex I losses in fungi.</title>
        <authorList>
            <person name="Schikora-Tamarit M.A."/>
            <person name="Marcet-Houben M."/>
            <person name="Nosek J."/>
            <person name="Gabaldon T."/>
        </authorList>
    </citation>
    <scope>NUCLEOTIDE SEQUENCE</scope>
    <source>
        <strain evidence="2">CBS2887</strain>
    </source>
</reference>
<evidence type="ECO:0000313" key="2">
    <source>
        <dbReference type="EMBL" id="KAH3686323.1"/>
    </source>
</evidence>